<dbReference type="Gene3D" id="3.40.50.2000">
    <property type="entry name" value="Glycogen Phosphorylase B"/>
    <property type="match status" value="2"/>
</dbReference>
<dbReference type="EMBL" id="UIDG01000013">
    <property type="protein sequence ID" value="SUS03711.1"/>
    <property type="molecule type" value="Genomic_DNA"/>
</dbReference>
<protein>
    <submittedName>
        <fullName evidence="1">Uncharacterized protein</fullName>
    </submittedName>
</protein>
<dbReference type="GO" id="GO:0016757">
    <property type="term" value="F:glycosyltransferase activity"/>
    <property type="evidence" value="ECO:0007669"/>
    <property type="project" value="TreeGrafter"/>
</dbReference>
<dbReference type="CDD" id="cd03801">
    <property type="entry name" value="GT4_PimA-like"/>
    <property type="match status" value="1"/>
</dbReference>
<dbReference type="AlphaFoldDB" id="A0A380T8N6"/>
<reference evidence="1" key="1">
    <citation type="submission" date="2018-07" db="EMBL/GenBank/DDBJ databases">
        <authorList>
            <person name="Quirk P.G."/>
            <person name="Krulwich T.A."/>
        </authorList>
    </citation>
    <scope>NUCLEOTIDE SEQUENCE</scope>
</reference>
<gene>
    <name evidence="1" type="ORF">DF3PB_110012</name>
</gene>
<proteinExistence type="predicted"/>
<name>A0A380T8N6_9ZZZZ</name>
<accession>A0A380T8N6</accession>
<evidence type="ECO:0000313" key="1">
    <source>
        <dbReference type="EMBL" id="SUS03711.1"/>
    </source>
</evidence>
<dbReference type="PANTHER" id="PTHR45947">
    <property type="entry name" value="SULFOQUINOVOSYL TRANSFERASE SQD2"/>
    <property type="match status" value="1"/>
</dbReference>
<sequence length="385" mass="41394">MRIAFYAPLKAHDHPVPSGDRTMARLLCRALQRAGHTVELASRFRSFEGAGEPDRQQRLARLGERIAHALIRRYRRRPASLQPQLWFTYHLYHKAPDWLGPPVSDALGIPYVVAEASYAPKQERGPWAQGCVASRTALAAADLVLGLNAADRACVLPLLRSPDCWAPLAPFVDPERARVGVDQAAALRQSLARSLGFDAGTVVLLTVAMMRPGAKLASYRLLAQALSQLTARRWQLLIAGDGPARAEVLATFADLGPRVHWLGAHEQDALAHLYPVADIYVWPAISEAYGMVLLEAQAAGVPVVAGLTGGVGDIVRSGETGLLVPVGDAAAFAQAVARLIDSADERRLLGQQAARAVGERHSLDAAARALDKLLTPLVATGKTDR</sequence>
<dbReference type="PANTHER" id="PTHR45947:SF3">
    <property type="entry name" value="SULFOQUINOVOSYL TRANSFERASE SQD2"/>
    <property type="match status" value="1"/>
</dbReference>
<dbReference type="Pfam" id="PF13692">
    <property type="entry name" value="Glyco_trans_1_4"/>
    <property type="match status" value="1"/>
</dbReference>
<organism evidence="1">
    <name type="scientific">metagenome</name>
    <dbReference type="NCBI Taxonomy" id="256318"/>
    <lineage>
        <taxon>unclassified sequences</taxon>
        <taxon>metagenomes</taxon>
    </lineage>
</organism>
<dbReference type="InterPro" id="IPR050194">
    <property type="entry name" value="Glycosyltransferase_grp1"/>
</dbReference>
<dbReference type="SUPFAM" id="SSF53756">
    <property type="entry name" value="UDP-Glycosyltransferase/glycogen phosphorylase"/>
    <property type="match status" value="1"/>
</dbReference>